<reference evidence="10" key="3">
    <citation type="submission" date="2015-06" db="UniProtKB">
        <authorList>
            <consortium name="EnsemblMetazoa"/>
        </authorList>
    </citation>
    <scope>IDENTIFICATION</scope>
</reference>
<dbReference type="EMBL" id="AMQN01000856">
    <property type="status" value="NOT_ANNOTATED_CDS"/>
    <property type="molecule type" value="Genomic_DNA"/>
</dbReference>
<reference evidence="9 11" key="2">
    <citation type="journal article" date="2013" name="Nature">
        <title>Insights into bilaterian evolution from three spiralian genomes.</title>
        <authorList>
            <person name="Simakov O."/>
            <person name="Marletaz F."/>
            <person name="Cho S.J."/>
            <person name="Edsinger-Gonzales E."/>
            <person name="Havlak P."/>
            <person name="Hellsten U."/>
            <person name="Kuo D.H."/>
            <person name="Larsson T."/>
            <person name="Lv J."/>
            <person name="Arendt D."/>
            <person name="Savage R."/>
            <person name="Osoegawa K."/>
            <person name="de Jong P."/>
            <person name="Grimwood J."/>
            <person name="Chapman J.A."/>
            <person name="Shapiro H."/>
            <person name="Aerts A."/>
            <person name="Otillar R.P."/>
            <person name="Terry A.Y."/>
            <person name="Boore J.L."/>
            <person name="Grigoriev I.V."/>
            <person name="Lindberg D.R."/>
            <person name="Seaver E.C."/>
            <person name="Weisblat D.A."/>
            <person name="Putnam N.H."/>
            <person name="Rokhsar D.S."/>
        </authorList>
    </citation>
    <scope>NUCLEOTIDE SEQUENCE</scope>
    <source>
        <strain evidence="9 11">I ESC-2004</strain>
    </source>
</reference>
<dbReference type="SUPFAM" id="SSF57424">
    <property type="entry name" value="LDL receptor-like module"/>
    <property type="match status" value="3"/>
</dbReference>
<dbReference type="GO" id="GO:0012505">
    <property type="term" value="C:endomembrane system"/>
    <property type="evidence" value="ECO:0007669"/>
    <property type="project" value="UniProtKB-SubCell"/>
</dbReference>
<organism evidence="9">
    <name type="scientific">Capitella teleta</name>
    <name type="common">Polychaete worm</name>
    <dbReference type="NCBI Taxonomy" id="283909"/>
    <lineage>
        <taxon>Eukaryota</taxon>
        <taxon>Metazoa</taxon>
        <taxon>Spiralia</taxon>
        <taxon>Lophotrochozoa</taxon>
        <taxon>Annelida</taxon>
        <taxon>Polychaeta</taxon>
        <taxon>Sedentaria</taxon>
        <taxon>Scolecida</taxon>
        <taxon>Capitellidae</taxon>
        <taxon>Capitella</taxon>
    </lineage>
</organism>
<protein>
    <submittedName>
        <fullName evidence="9 10">Uncharacterized protein</fullName>
    </submittedName>
</protein>
<keyword evidence="7 8" id="KW-1015">Disulfide bond</keyword>
<dbReference type="PANTHER" id="PTHR24270">
    <property type="entry name" value="LOW-DENSITY LIPOPROTEIN RECEPTOR-RELATED"/>
    <property type="match status" value="1"/>
</dbReference>
<dbReference type="STRING" id="283909.R7V4Z7"/>
<evidence type="ECO:0000256" key="1">
    <source>
        <dbReference type="ARBA" id="ARBA00004167"/>
    </source>
</evidence>
<dbReference type="HOGENOM" id="CLU_085098_1_3_1"/>
<evidence type="ECO:0000256" key="7">
    <source>
        <dbReference type="ARBA" id="ARBA00023157"/>
    </source>
</evidence>
<dbReference type="OMA" id="VDEMICK"/>
<proteinExistence type="predicted"/>
<keyword evidence="4" id="KW-0677">Repeat</keyword>
<feature type="disulfide bond" evidence="8">
    <location>
        <begin position="12"/>
        <end position="30"/>
    </location>
</feature>
<evidence type="ECO:0000256" key="5">
    <source>
        <dbReference type="ARBA" id="ARBA00022989"/>
    </source>
</evidence>
<evidence type="ECO:0000313" key="11">
    <source>
        <dbReference type="Proteomes" id="UP000014760"/>
    </source>
</evidence>
<keyword evidence="11" id="KW-1185">Reference proteome</keyword>
<dbReference type="InterPro" id="IPR023415">
    <property type="entry name" value="LDLR_class-A_CS"/>
</dbReference>
<feature type="disulfide bond" evidence="8">
    <location>
        <begin position="5"/>
        <end position="17"/>
    </location>
</feature>
<dbReference type="PROSITE" id="PS50068">
    <property type="entry name" value="LDLRA_2"/>
    <property type="match status" value="3"/>
</dbReference>
<dbReference type="Gene3D" id="4.10.400.10">
    <property type="entry name" value="Low-density Lipoprotein Receptor"/>
    <property type="match status" value="3"/>
</dbReference>
<feature type="non-terminal residue" evidence="9">
    <location>
        <position position="1"/>
    </location>
</feature>
<evidence type="ECO:0000256" key="3">
    <source>
        <dbReference type="ARBA" id="ARBA00022692"/>
    </source>
</evidence>
<evidence type="ECO:0000256" key="6">
    <source>
        <dbReference type="ARBA" id="ARBA00023136"/>
    </source>
</evidence>
<keyword evidence="6" id="KW-0472">Membrane</keyword>
<evidence type="ECO:0000313" key="10">
    <source>
        <dbReference type="EnsemblMetazoa" id="CapteP47730"/>
    </source>
</evidence>
<dbReference type="InterPro" id="IPR002172">
    <property type="entry name" value="LDrepeatLR_classA_rpt"/>
</dbReference>
<dbReference type="EMBL" id="KB296703">
    <property type="protein sequence ID" value="ELU11431.1"/>
    <property type="molecule type" value="Genomic_DNA"/>
</dbReference>
<dbReference type="PRINTS" id="PR00261">
    <property type="entry name" value="LDLRECEPTOR"/>
</dbReference>
<dbReference type="AlphaFoldDB" id="R7V4Z7"/>
<dbReference type="InterPro" id="IPR050685">
    <property type="entry name" value="LDLR"/>
</dbReference>
<dbReference type="OrthoDB" id="10017719at2759"/>
<sequence>RTTKCAPGLYACLDSSCILEQHVCDGVQDCLSGDDESNCHDKCQPGENLASFSYPSICHCSDSTLHFRCSDGECIPFSKMCDCHKDCKDGSDEVGSHLQNCVGVGCHGKFACDDYYGYCLPFKFVCDGVEDCPNGEDE</sequence>
<dbReference type="GO" id="GO:0005886">
    <property type="term" value="C:plasma membrane"/>
    <property type="evidence" value="ECO:0007669"/>
    <property type="project" value="TreeGrafter"/>
</dbReference>
<dbReference type="CDD" id="cd00112">
    <property type="entry name" value="LDLa"/>
    <property type="match status" value="2"/>
</dbReference>
<evidence type="ECO:0000313" key="9">
    <source>
        <dbReference type="EMBL" id="ELU11431.1"/>
    </source>
</evidence>
<reference evidence="11" key="1">
    <citation type="submission" date="2012-12" db="EMBL/GenBank/DDBJ databases">
        <authorList>
            <person name="Hellsten U."/>
            <person name="Grimwood J."/>
            <person name="Chapman J.A."/>
            <person name="Shapiro H."/>
            <person name="Aerts A."/>
            <person name="Otillar R.P."/>
            <person name="Terry A.Y."/>
            <person name="Boore J.L."/>
            <person name="Simakov O."/>
            <person name="Marletaz F."/>
            <person name="Cho S.-J."/>
            <person name="Edsinger-Gonzales E."/>
            <person name="Havlak P."/>
            <person name="Kuo D.-H."/>
            <person name="Larsson T."/>
            <person name="Lv J."/>
            <person name="Arendt D."/>
            <person name="Savage R."/>
            <person name="Osoegawa K."/>
            <person name="de Jong P."/>
            <person name="Lindberg D.R."/>
            <person name="Seaver E.C."/>
            <person name="Weisblat D.A."/>
            <person name="Putnam N.H."/>
            <person name="Grigoriev I.V."/>
            <person name="Rokhsar D.S."/>
        </authorList>
    </citation>
    <scope>NUCLEOTIDE SEQUENCE</scope>
    <source>
        <strain evidence="11">I ESC-2004</strain>
    </source>
</reference>
<evidence type="ECO:0000256" key="4">
    <source>
        <dbReference type="ARBA" id="ARBA00022737"/>
    </source>
</evidence>
<keyword evidence="3" id="KW-0812">Transmembrane</keyword>
<feature type="disulfide bond" evidence="8">
    <location>
        <begin position="24"/>
        <end position="39"/>
    </location>
</feature>
<accession>R7V4Z7</accession>
<name>R7V4Z7_CAPTE</name>
<dbReference type="GO" id="GO:0016192">
    <property type="term" value="P:vesicle-mediated transport"/>
    <property type="evidence" value="ECO:0007669"/>
    <property type="project" value="UniProtKB-ARBA"/>
</dbReference>
<comment type="caution">
    <text evidence="8">Lacks conserved residue(s) required for the propagation of feature annotation.</text>
</comment>
<dbReference type="EnsemblMetazoa" id="CapteT47730">
    <property type="protein sequence ID" value="CapteP47730"/>
    <property type="gene ID" value="CapteG47730"/>
</dbReference>
<dbReference type="PANTHER" id="PTHR24270:SF62">
    <property type="entry name" value="LOW-DENSITY LIPOPROTEIN RECEPTOR-RELATED PROTEIN 2"/>
    <property type="match status" value="1"/>
</dbReference>
<dbReference type="Pfam" id="PF00057">
    <property type="entry name" value="Ldl_recept_a"/>
    <property type="match status" value="3"/>
</dbReference>
<keyword evidence="5" id="KW-1133">Transmembrane helix</keyword>
<evidence type="ECO:0000256" key="2">
    <source>
        <dbReference type="ARBA" id="ARBA00004308"/>
    </source>
</evidence>
<dbReference type="InterPro" id="IPR036055">
    <property type="entry name" value="LDL_receptor-like_sf"/>
</dbReference>
<evidence type="ECO:0000256" key="8">
    <source>
        <dbReference type="PROSITE-ProRule" id="PRU00124"/>
    </source>
</evidence>
<dbReference type="PROSITE" id="PS01209">
    <property type="entry name" value="LDLRA_1"/>
    <property type="match status" value="1"/>
</dbReference>
<gene>
    <name evidence="9" type="ORF">CAPTEDRAFT_47730</name>
</gene>
<feature type="non-terminal residue" evidence="9">
    <location>
        <position position="138"/>
    </location>
</feature>
<feature type="disulfide bond" evidence="8">
    <location>
        <begin position="69"/>
        <end position="87"/>
    </location>
</feature>
<dbReference type="Proteomes" id="UP000014760">
    <property type="component" value="Unassembled WGS sequence"/>
</dbReference>
<dbReference type="SMART" id="SM00192">
    <property type="entry name" value="LDLa"/>
    <property type="match status" value="3"/>
</dbReference>
<comment type="subcellular location">
    <subcellularLocation>
        <location evidence="2">Endomembrane system</location>
    </subcellularLocation>
    <subcellularLocation>
        <location evidence="1">Membrane</location>
        <topology evidence="1">Single-pass membrane protein</topology>
    </subcellularLocation>
</comment>